<feature type="chain" id="PRO_5003946731" description="Secreted protein" evidence="1">
    <location>
        <begin position="20"/>
        <end position="144"/>
    </location>
</feature>
<feature type="signal peptide" evidence="1">
    <location>
        <begin position="1"/>
        <end position="19"/>
    </location>
</feature>
<keyword evidence="3" id="KW-1185">Reference proteome</keyword>
<dbReference type="AlphaFoldDB" id="L0NIW9"/>
<dbReference type="EMBL" id="FO082820">
    <property type="protein sequence ID" value="CCF21035.1"/>
    <property type="molecule type" value="Genomic_DNA"/>
</dbReference>
<evidence type="ECO:0000313" key="3">
    <source>
        <dbReference type="Proteomes" id="UP000010792"/>
    </source>
</evidence>
<organism evidence="2 3">
    <name type="scientific">Pseudorhizobium banfieldiae</name>
    <dbReference type="NCBI Taxonomy" id="1125847"/>
    <lineage>
        <taxon>Bacteria</taxon>
        <taxon>Pseudomonadati</taxon>
        <taxon>Pseudomonadota</taxon>
        <taxon>Alphaproteobacteria</taxon>
        <taxon>Hyphomicrobiales</taxon>
        <taxon>Rhizobiaceae</taxon>
        <taxon>Rhizobium/Agrobacterium group</taxon>
        <taxon>Pseudorhizobium</taxon>
    </lineage>
</organism>
<name>L0NIW9_9HYPH</name>
<proteinExistence type="predicted"/>
<protein>
    <recommendedName>
        <fullName evidence="4">Secreted protein</fullName>
    </recommendedName>
</protein>
<evidence type="ECO:0000256" key="1">
    <source>
        <dbReference type="SAM" id="SignalP"/>
    </source>
</evidence>
<gene>
    <name evidence="2" type="ORF">NT26_3312</name>
</gene>
<evidence type="ECO:0000313" key="2">
    <source>
        <dbReference type="EMBL" id="CCF21035.1"/>
    </source>
</evidence>
<keyword evidence="1" id="KW-0732">Signal</keyword>
<accession>L0NIW9</accession>
<sequence length="144" mass="16188">MLVIKAIAGRSFLSSALVAANCSCRICSSSRDSCVSSSPFLDVRPTIHQAMTAKRQPTRTKAKTLLPLLPKQLLIAKLIAEDALQEEMSISRYYLCGGPDWPSRRTWHSLEHCNVRYRRSAQLSASPRYPLLENKYDRSYSSPV</sequence>
<dbReference type="KEGG" id="rht:NT26_3312"/>
<dbReference type="Proteomes" id="UP000010792">
    <property type="component" value="Chromosome"/>
</dbReference>
<reference evidence="2 3" key="1">
    <citation type="journal article" date="2013" name="Genome Biol. Evol.">
        <title>Life in an arsenic-containing gold mine: genome and physiology of the autotrophic arsenite-oxidizing bacterium rhizobium sp. NT-26.</title>
        <authorList>
            <person name="Andres J."/>
            <person name="Arsene-Ploetze F."/>
            <person name="Barbe V."/>
            <person name="Brochier-Armanet C."/>
            <person name="Cleiss-Arnold J."/>
            <person name="Coppee J.Y."/>
            <person name="Dillies M.A."/>
            <person name="Geist"/>
            <person name="L"/>
            <person name="Joublin A."/>
            <person name="Koechler S."/>
            <person name="Lassalle F."/>
            <person name="Marchal M."/>
            <person name="Medigue C."/>
            <person name="Muller D."/>
            <person name="Nesme X."/>
            <person name="Plewniak F."/>
            <person name="Proux C."/>
            <person name="Ramirez-Bahena M.H."/>
            <person name="Schenowitz C."/>
            <person name="Sismeiro O."/>
            <person name="Vallenet D."/>
            <person name="Santini J.M."/>
            <person name="Bertin P.N."/>
        </authorList>
    </citation>
    <scope>NUCLEOTIDE SEQUENCE [LARGE SCALE GENOMIC DNA]</scope>
    <source>
        <strain evidence="2 3">NT-26</strain>
    </source>
</reference>
<evidence type="ECO:0008006" key="4">
    <source>
        <dbReference type="Google" id="ProtNLM"/>
    </source>
</evidence>